<dbReference type="RefSeq" id="WP_141386988.1">
    <property type="nucleotide sequence ID" value="NZ_BJNZ01000001.1"/>
</dbReference>
<organism evidence="2 3">
    <name type="scientific">Cellulosimicrobium cellulans</name>
    <name type="common">Arthrobacter luteus</name>
    <dbReference type="NCBI Taxonomy" id="1710"/>
    <lineage>
        <taxon>Bacteria</taxon>
        <taxon>Bacillati</taxon>
        <taxon>Actinomycetota</taxon>
        <taxon>Actinomycetes</taxon>
        <taxon>Micrococcales</taxon>
        <taxon>Promicromonosporaceae</taxon>
        <taxon>Cellulosimicrobium</taxon>
    </lineage>
</organism>
<dbReference type="InterPro" id="IPR049804">
    <property type="entry name" value="Choice_anch_L"/>
</dbReference>
<proteinExistence type="predicted"/>
<comment type="caution">
    <text evidence="2">The sequence shown here is derived from an EMBL/GenBank/DDBJ whole genome shotgun (WGS) entry which is preliminary data.</text>
</comment>
<feature type="region of interest" description="Disordered" evidence="1">
    <location>
        <begin position="1"/>
        <end position="21"/>
    </location>
</feature>
<name>A0A4Y4DRN5_CELCE</name>
<gene>
    <name evidence="2" type="ORF">CCE02nite_00080</name>
</gene>
<reference evidence="2 3" key="1">
    <citation type="submission" date="2019-06" db="EMBL/GenBank/DDBJ databases">
        <title>Whole genome shotgun sequence of Cellulosimicrobium cellulans NBRC 15516.</title>
        <authorList>
            <person name="Hosoyama A."/>
            <person name="Uohara A."/>
            <person name="Ohji S."/>
            <person name="Ichikawa N."/>
        </authorList>
    </citation>
    <scope>NUCLEOTIDE SEQUENCE [LARGE SCALE GENOMIC DNA]</scope>
    <source>
        <strain evidence="2 3">NBRC 15516</strain>
    </source>
</reference>
<evidence type="ECO:0000256" key="1">
    <source>
        <dbReference type="SAM" id="MobiDB-lite"/>
    </source>
</evidence>
<dbReference type="AlphaFoldDB" id="A0A4Y4DRN5"/>
<dbReference type="Proteomes" id="UP000316659">
    <property type="component" value="Unassembled WGS sequence"/>
</dbReference>
<protein>
    <submittedName>
        <fullName evidence="2">Uncharacterized protein</fullName>
    </submittedName>
</protein>
<evidence type="ECO:0000313" key="2">
    <source>
        <dbReference type="EMBL" id="GED08009.1"/>
    </source>
</evidence>
<feature type="region of interest" description="Disordered" evidence="1">
    <location>
        <begin position="293"/>
        <end position="325"/>
    </location>
</feature>
<accession>A0A4Y4DRN5</accession>
<evidence type="ECO:0000313" key="3">
    <source>
        <dbReference type="Proteomes" id="UP000316659"/>
    </source>
</evidence>
<feature type="compositionally biased region" description="Basic and acidic residues" evidence="1">
    <location>
        <begin position="303"/>
        <end position="313"/>
    </location>
</feature>
<sequence length="325" mass="34179">MNTSTAHGRPPAEPRRGPRLHRRAARAVGIVCAATLATSGAVALALPAASSPGQSVTSLRDLEAEDLAATIAGRGITVRSATFSGNDVQAGRFSGMNATGLARGVALTTGSVIDADPQSDTDTDFSASAVLGPNEKLTTTGDLGGAGARALDRLVGQTTYDAAVLTLRVVPSGNRLSLSYVFGSEEYAGWSEQEYADAFAIWVNGQPCSTVPRTRDLVSTATVNASSHPELYVENFAPNDPGAGTHDTELNAFTTVLTCDARVTPRRVSTVRVAVADTRDGQLDSTVLLGRDSLVSSRGHGPQADRDHRDHGRWNHGGQYWQIRR</sequence>
<dbReference type="NCBIfam" id="NF038133">
    <property type="entry name" value="choice_anch_L"/>
    <property type="match status" value="1"/>
</dbReference>
<dbReference type="EMBL" id="BJNZ01000001">
    <property type="protein sequence ID" value="GED08009.1"/>
    <property type="molecule type" value="Genomic_DNA"/>
</dbReference>